<comment type="caution">
    <text evidence="6">The sequence shown here is derived from an EMBL/GenBank/DDBJ whole genome shotgun (WGS) entry which is preliminary data.</text>
</comment>
<dbReference type="Proteomes" id="UP000006250">
    <property type="component" value="Unassembled WGS sequence"/>
</dbReference>
<dbReference type="InterPro" id="IPR036259">
    <property type="entry name" value="MFS_trans_sf"/>
</dbReference>
<name>E1JTL0_SOLFR</name>
<feature type="transmembrane region" description="Helical" evidence="4">
    <location>
        <begin position="339"/>
        <end position="357"/>
    </location>
</feature>
<keyword evidence="1 4" id="KW-0812">Transmembrane</keyword>
<dbReference type="PANTHER" id="PTHR23531:SF1">
    <property type="entry name" value="QUINOLENE RESISTANCE PROTEIN NORA"/>
    <property type="match status" value="1"/>
</dbReference>
<feature type="transmembrane region" description="Helical" evidence="4">
    <location>
        <begin position="215"/>
        <end position="236"/>
    </location>
</feature>
<feature type="transmembrane region" description="Helical" evidence="4">
    <location>
        <begin position="45"/>
        <end position="64"/>
    </location>
</feature>
<dbReference type="SUPFAM" id="SSF103473">
    <property type="entry name" value="MFS general substrate transporter"/>
    <property type="match status" value="1"/>
</dbReference>
<keyword evidence="7" id="KW-1185">Reference proteome</keyword>
<feature type="transmembrane region" description="Helical" evidence="4">
    <location>
        <begin position="278"/>
        <end position="300"/>
    </location>
</feature>
<dbReference type="eggNOG" id="COG2814">
    <property type="taxonomic scope" value="Bacteria"/>
</dbReference>
<reference evidence="6 7" key="1">
    <citation type="submission" date="2010-08" db="EMBL/GenBank/DDBJ databases">
        <title>The draft genome of Desulfovibrio fructosovorans JJ.</title>
        <authorList>
            <consortium name="US DOE Joint Genome Institute (JGI-PGF)"/>
            <person name="Lucas S."/>
            <person name="Copeland A."/>
            <person name="Lapidus A."/>
            <person name="Cheng J.-F."/>
            <person name="Bruce D."/>
            <person name="Goodwin L."/>
            <person name="Pitluck S."/>
            <person name="Land M.L."/>
            <person name="Hauser L."/>
            <person name="Chang Y.-J."/>
            <person name="Jeffries C."/>
            <person name="Wall J.D."/>
            <person name="Stahl D.A."/>
            <person name="Arkin A.P."/>
            <person name="Dehal P."/>
            <person name="Stolyar S.M."/>
            <person name="Hazen T.C."/>
            <person name="Woyke T.J."/>
        </authorList>
    </citation>
    <scope>NUCLEOTIDE SEQUENCE [LARGE SCALE GENOMIC DNA]</scope>
    <source>
        <strain evidence="6 7">JJ</strain>
    </source>
</reference>
<dbReference type="RefSeq" id="WP_005991605.1">
    <property type="nucleotide sequence ID" value="NZ_AECZ01000004.1"/>
</dbReference>
<dbReference type="OrthoDB" id="5421104at2"/>
<feature type="domain" description="Major facilitator superfamily (MFS) profile" evidence="5">
    <location>
        <begin position="209"/>
        <end position="399"/>
    </location>
</feature>
<dbReference type="InterPro" id="IPR020846">
    <property type="entry name" value="MFS_dom"/>
</dbReference>
<dbReference type="PROSITE" id="PS50850">
    <property type="entry name" value="MFS"/>
    <property type="match status" value="1"/>
</dbReference>
<evidence type="ECO:0000256" key="3">
    <source>
        <dbReference type="ARBA" id="ARBA00023136"/>
    </source>
</evidence>
<keyword evidence="2 4" id="KW-1133">Transmembrane helix</keyword>
<feature type="transmembrane region" description="Helical" evidence="4">
    <location>
        <begin position="363"/>
        <end position="385"/>
    </location>
</feature>
<feature type="transmembrane region" description="Helical" evidence="4">
    <location>
        <begin position="164"/>
        <end position="184"/>
    </location>
</feature>
<proteinExistence type="predicted"/>
<dbReference type="InterPro" id="IPR052714">
    <property type="entry name" value="MFS_Exporter"/>
</dbReference>
<organism evidence="6 7">
    <name type="scientific">Solidesulfovibrio fructosivorans JJ]</name>
    <dbReference type="NCBI Taxonomy" id="596151"/>
    <lineage>
        <taxon>Bacteria</taxon>
        <taxon>Pseudomonadati</taxon>
        <taxon>Thermodesulfobacteriota</taxon>
        <taxon>Desulfovibrionia</taxon>
        <taxon>Desulfovibrionales</taxon>
        <taxon>Desulfovibrionaceae</taxon>
        <taxon>Solidesulfovibrio</taxon>
    </lineage>
</organism>
<evidence type="ECO:0000256" key="2">
    <source>
        <dbReference type="ARBA" id="ARBA00022989"/>
    </source>
</evidence>
<gene>
    <name evidence="6" type="ORF">DesfrDRAFT_0959</name>
</gene>
<feature type="transmembrane region" description="Helical" evidence="4">
    <location>
        <begin position="248"/>
        <end position="266"/>
    </location>
</feature>
<feature type="transmembrane region" description="Helical" evidence="4">
    <location>
        <begin position="76"/>
        <end position="94"/>
    </location>
</feature>
<evidence type="ECO:0000259" key="5">
    <source>
        <dbReference type="PROSITE" id="PS50850"/>
    </source>
</evidence>
<keyword evidence="3 4" id="KW-0472">Membrane</keyword>
<protein>
    <submittedName>
        <fullName evidence="6">Major facilitator superfamily MFS_1</fullName>
    </submittedName>
</protein>
<feature type="transmembrane region" description="Helical" evidence="4">
    <location>
        <begin position="306"/>
        <end position="327"/>
    </location>
</feature>
<dbReference type="InterPro" id="IPR011701">
    <property type="entry name" value="MFS"/>
</dbReference>
<dbReference type="STRING" id="596151.DesfrDRAFT_0959"/>
<feature type="transmembrane region" description="Helical" evidence="4">
    <location>
        <begin position="100"/>
        <end position="123"/>
    </location>
</feature>
<accession>E1JTL0</accession>
<feature type="transmembrane region" description="Helical" evidence="4">
    <location>
        <begin position="12"/>
        <end position="33"/>
    </location>
</feature>
<evidence type="ECO:0000313" key="6">
    <source>
        <dbReference type="EMBL" id="EFL52470.1"/>
    </source>
</evidence>
<dbReference type="Pfam" id="PF07690">
    <property type="entry name" value="MFS_1"/>
    <property type="match status" value="1"/>
</dbReference>
<sequence>MSQQTKLLTIDFICICLLIFLAYCNITVFYNLYLYLQEIDIPANWRGFLIGCSSLSTIAFFLFASPYLTVKNAIPCALAGALIMIGCGISYLYAHGVASLLLVRLANGAAVYLLSAGCMTLMVSRIAPEHSGQAFSLYSIALLLPYSLVPSVCDVVTPHLPSVAYTYRDMSLLLVPGLAMIAVISRRQRRARHGDASQPAMSLGEMYRNALTPRIGLVLLLNGIYIITFASLFFMAQGLFRSRGFHSVGSYFTIQMFCMIIIRLLGNRLFDKVHKVRLIIFSFLVSSASFALMAVSYSLVGLYASSLLMGIGMGVISPALYGLMFTISSPRFKAVNSNLMMLSLQIGNFLGPVYGAWVMQRVGYADLFLCNAGCCLVGIGLCFLLTSHRIDATRNIANA</sequence>
<dbReference type="EMBL" id="AECZ01000004">
    <property type="protein sequence ID" value="EFL52470.1"/>
    <property type="molecule type" value="Genomic_DNA"/>
</dbReference>
<dbReference type="GO" id="GO:0022857">
    <property type="term" value="F:transmembrane transporter activity"/>
    <property type="evidence" value="ECO:0007669"/>
    <property type="project" value="InterPro"/>
</dbReference>
<dbReference type="Gene3D" id="1.20.1250.20">
    <property type="entry name" value="MFS general substrate transporter like domains"/>
    <property type="match status" value="1"/>
</dbReference>
<feature type="transmembrane region" description="Helical" evidence="4">
    <location>
        <begin position="135"/>
        <end position="152"/>
    </location>
</feature>
<evidence type="ECO:0000256" key="1">
    <source>
        <dbReference type="ARBA" id="ARBA00022692"/>
    </source>
</evidence>
<dbReference type="PANTHER" id="PTHR23531">
    <property type="entry name" value="QUINOLENE RESISTANCE PROTEIN NORA"/>
    <property type="match status" value="1"/>
</dbReference>
<dbReference type="AlphaFoldDB" id="E1JTL0"/>
<evidence type="ECO:0000313" key="7">
    <source>
        <dbReference type="Proteomes" id="UP000006250"/>
    </source>
</evidence>
<evidence type="ECO:0000256" key="4">
    <source>
        <dbReference type="SAM" id="Phobius"/>
    </source>
</evidence>